<dbReference type="InterPro" id="IPR021109">
    <property type="entry name" value="Peptidase_aspartic_dom_sf"/>
</dbReference>
<feature type="non-terminal residue" evidence="6">
    <location>
        <position position="474"/>
    </location>
</feature>
<keyword evidence="2" id="KW-0645">Protease</keyword>
<dbReference type="GO" id="GO:0008233">
    <property type="term" value="F:peptidase activity"/>
    <property type="evidence" value="ECO:0007669"/>
    <property type="project" value="UniProtKB-KW"/>
</dbReference>
<keyword evidence="3" id="KW-0378">Hydrolase</keyword>
<protein>
    <recommendedName>
        <fullName evidence="8">Peptidase A1 domain-containing protein</fullName>
    </recommendedName>
</protein>
<keyword evidence="7" id="KW-1185">Reference proteome</keyword>
<reference evidence="6" key="1">
    <citation type="submission" date="2022-12" db="EMBL/GenBank/DDBJ databases">
        <title>Draft genome assemblies for two species of Escallonia (Escalloniales).</title>
        <authorList>
            <person name="Chanderbali A."/>
            <person name="Dervinis C."/>
            <person name="Anghel I."/>
            <person name="Soltis D."/>
            <person name="Soltis P."/>
            <person name="Zapata F."/>
        </authorList>
    </citation>
    <scope>NUCLEOTIDE SEQUENCE</scope>
    <source>
        <strain evidence="6">UCBG64.0493</strain>
        <tissue evidence="6">Leaf</tissue>
    </source>
</reference>
<sequence>MEHKGKEFNQRNNNFTSHIERSTLCKIKSCPLHFSFAETNHSPPNNLNDTLEKHFSHGFTFSSCPLLSLDHLFCCCCFFFFFSFVKHNYYLSLTTNKNPSCKYMAETQPPRFCISNKSPEPQKPPKQVPDQHTPLLSQLWRLLYKSELWYTPQTMPFVMDTGSSLVWFPCTNLYAYTNCNFPNINPANISTFIPKLSSSARILGCKNPECGLVFDPEVQIRCKPCHDSSGNCTDFCPPYIVHYGSGSTAGQKRISVGGKHVKIPPSFLKWGLDGSGGTILDSGTTFTYMDLEVFNLVAREFEKQMSHYSRAADVEIRSGLMPCFYASEQKMAKDSGTNFFILAVCMTIVRDNAVGSGVKSGPSIIIRNIQQQNFYLEYDLENERLGFRQQVCNRNLFALSLSFHIPPNVDLHQCATLPPPATTALFLGSLHTTHPAATTVPTLQPHADVASLRQPSTLLCCCPAPPTVASPAHV</sequence>
<evidence type="ECO:0000256" key="2">
    <source>
        <dbReference type="ARBA" id="ARBA00022670"/>
    </source>
</evidence>
<dbReference type="Proteomes" id="UP001188597">
    <property type="component" value="Unassembled WGS sequence"/>
</dbReference>
<dbReference type="PANTHER" id="PTHR47967:SF36">
    <property type="entry name" value="PEPTIDASE A1 DOMAIN-CONTAINING PROTEIN"/>
    <property type="match status" value="1"/>
</dbReference>
<evidence type="ECO:0008006" key="8">
    <source>
        <dbReference type="Google" id="ProtNLM"/>
    </source>
</evidence>
<dbReference type="InterPro" id="IPR032799">
    <property type="entry name" value="TAXi_C"/>
</dbReference>
<dbReference type="SUPFAM" id="SSF50630">
    <property type="entry name" value="Acid proteases"/>
    <property type="match status" value="1"/>
</dbReference>
<proteinExistence type="inferred from homology"/>
<name>A0AA89B4R7_9ASTE</name>
<evidence type="ECO:0000256" key="3">
    <source>
        <dbReference type="ARBA" id="ARBA00022801"/>
    </source>
</evidence>
<evidence type="ECO:0000256" key="1">
    <source>
        <dbReference type="ARBA" id="ARBA00007447"/>
    </source>
</evidence>
<dbReference type="EMBL" id="JAVXUP010000530">
    <property type="protein sequence ID" value="KAK3025798.1"/>
    <property type="molecule type" value="Genomic_DNA"/>
</dbReference>
<dbReference type="Pfam" id="PF14541">
    <property type="entry name" value="TAXi_C"/>
    <property type="match status" value="2"/>
</dbReference>
<feature type="domain" description="Xylanase inhibitor N-terminal" evidence="5">
    <location>
        <begin position="152"/>
        <end position="250"/>
    </location>
</feature>
<dbReference type="PANTHER" id="PTHR47967">
    <property type="entry name" value="OS07G0603500 PROTEIN-RELATED"/>
    <property type="match status" value="1"/>
</dbReference>
<dbReference type="Gene3D" id="2.40.70.10">
    <property type="entry name" value="Acid Proteases"/>
    <property type="match status" value="3"/>
</dbReference>
<comment type="similarity">
    <text evidence="1">Belongs to the peptidase A1 family.</text>
</comment>
<dbReference type="Pfam" id="PF14543">
    <property type="entry name" value="TAXi_N"/>
    <property type="match status" value="1"/>
</dbReference>
<dbReference type="GO" id="GO:0006508">
    <property type="term" value="P:proteolysis"/>
    <property type="evidence" value="ECO:0007669"/>
    <property type="project" value="UniProtKB-KW"/>
</dbReference>
<accession>A0AA89B4R7</accession>
<dbReference type="GO" id="GO:0005576">
    <property type="term" value="C:extracellular region"/>
    <property type="evidence" value="ECO:0007669"/>
    <property type="project" value="TreeGrafter"/>
</dbReference>
<evidence type="ECO:0000313" key="6">
    <source>
        <dbReference type="EMBL" id="KAK3025798.1"/>
    </source>
</evidence>
<feature type="domain" description="Xylanase inhibitor C-terminal" evidence="4">
    <location>
        <begin position="252"/>
        <end position="331"/>
    </location>
</feature>
<gene>
    <name evidence="6" type="ORF">RJ639_041471</name>
</gene>
<organism evidence="6 7">
    <name type="scientific">Escallonia herrerae</name>
    <dbReference type="NCBI Taxonomy" id="1293975"/>
    <lineage>
        <taxon>Eukaryota</taxon>
        <taxon>Viridiplantae</taxon>
        <taxon>Streptophyta</taxon>
        <taxon>Embryophyta</taxon>
        <taxon>Tracheophyta</taxon>
        <taxon>Spermatophyta</taxon>
        <taxon>Magnoliopsida</taxon>
        <taxon>eudicotyledons</taxon>
        <taxon>Gunneridae</taxon>
        <taxon>Pentapetalae</taxon>
        <taxon>asterids</taxon>
        <taxon>campanulids</taxon>
        <taxon>Escalloniales</taxon>
        <taxon>Escalloniaceae</taxon>
        <taxon>Escallonia</taxon>
    </lineage>
</organism>
<comment type="caution">
    <text evidence="6">The sequence shown here is derived from an EMBL/GenBank/DDBJ whole genome shotgun (WGS) entry which is preliminary data.</text>
</comment>
<dbReference type="InterPro" id="IPR051708">
    <property type="entry name" value="Plant_Aspart_Prot_A1"/>
</dbReference>
<feature type="domain" description="Xylanase inhibitor C-terminal" evidence="4">
    <location>
        <begin position="344"/>
        <end position="388"/>
    </location>
</feature>
<evidence type="ECO:0000313" key="7">
    <source>
        <dbReference type="Proteomes" id="UP001188597"/>
    </source>
</evidence>
<evidence type="ECO:0000259" key="5">
    <source>
        <dbReference type="Pfam" id="PF14543"/>
    </source>
</evidence>
<dbReference type="AlphaFoldDB" id="A0AA89B4R7"/>
<evidence type="ECO:0000259" key="4">
    <source>
        <dbReference type="Pfam" id="PF14541"/>
    </source>
</evidence>
<dbReference type="InterPro" id="IPR032861">
    <property type="entry name" value="TAXi_N"/>
</dbReference>